<evidence type="ECO:0000256" key="3">
    <source>
        <dbReference type="ARBA" id="ARBA00022490"/>
    </source>
</evidence>
<dbReference type="PANTHER" id="PTHR33202">
    <property type="entry name" value="ZINC UPTAKE REGULATION PROTEIN"/>
    <property type="match status" value="1"/>
</dbReference>
<sequence length="204" mass="21479">MHITSAETWVEQVREVGLRATPGRIAALRFLAEHPHSTAAEVHAGISDDLPSVSMQSVHNVVNDLSARGVLRRIDMPGTGGARYETRTADNHHHMQCVICGRIEDVECVVGHAPCLTPSQTHGMHTVLSADVTFRAVCTDCAERTEQAALAHAAGRGADAGEPRAADALPEQSTPASAVPPAPTTRSSPRIPHNSEASTGGTHG</sequence>
<evidence type="ECO:0000256" key="5">
    <source>
        <dbReference type="ARBA" id="ARBA00022723"/>
    </source>
</evidence>
<keyword evidence="5" id="KW-0479">Metal-binding</keyword>
<dbReference type="PANTHER" id="PTHR33202:SF18">
    <property type="entry name" value="TRANSCRIPTIONAL REGULATOR FURA"/>
    <property type="match status" value="1"/>
</dbReference>
<dbReference type="InterPro" id="IPR043135">
    <property type="entry name" value="Fur_C"/>
</dbReference>
<keyword evidence="3" id="KW-0963">Cytoplasm</keyword>
<dbReference type="Proteomes" id="UP001500984">
    <property type="component" value="Unassembled WGS sequence"/>
</dbReference>
<comment type="similarity">
    <text evidence="2">Belongs to the Fur family.</text>
</comment>
<evidence type="ECO:0000256" key="6">
    <source>
        <dbReference type="ARBA" id="ARBA00022833"/>
    </source>
</evidence>
<keyword evidence="8" id="KW-0805">Transcription regulation</keyword>
<reference evidence="12 13" key="1">
    <citation type="journal article" date="2019" name="Int. J. Syst. Evol. Microbiol.">
        <title>The Global Catalogue of Microorganisms (GCM) 10K type strain sequencing project: providing services to taxonomists for standard genome sequencing and annotation.</title>
        <authorList>
            <consortium name="The Broad Institute Genomics Platform"/>
            <consortium name="The Broad Institute Genome Sequencing Center for Infectious Disease"/>
            <person name="Wu L."/>
            <person name="Ma J."/>
        </authorList>
    </citation>
    <scope>NUCLEOTIDE SEQUENCE [LARGE SCALE GENOMIC DNA]</scope>
    <source>
        <strain evidence="12 13">JCM 15900</strain>
    </source>
</reference>
<keyword evidence="13" id="KW-1185">Reference proteome</keyword>
<dbReference type="InterPro" id="IPR036388">
    <property type="entry name" value="WH-like_DNA-bd_sf"/>
</dbReference>
<evidence type="ECO:0000256" key="9">
    <source>
        <dbReference type="ARBA" id="ARBA00023125"/>
    </source>
</evidence>
<feature type="region of interest" description="Disordered" evidence="11">
    <location>
        <begin position="152"/>
        <end position="204"/>
    </location>
</feature>
<gene>
    <name evidence="12" type="ORF">GCM10009823_14420</name>
</gene>
<proteinExistence type="inferred from homology"/>
<evidence type="ECO:0000256" key="4">
    <source>
        <dbReference type="ARBA" id="ARBA00022491"/>
    </source>
</evidence>
<feature type="compositionally biased region" description="Polar residues" evidence="11">
    <location>
        <begin position="195"/>
        <end position="204"/>
    </location>
</feature>
<keyword evidence="7" id="KW-0408">Iron</keyword>
<dbReference type="Gene3D" id="1.10.10.10">
    <property type="entry name" value="Winged helix-like DNA-binding domain superfamily/Winged helix DNA-binding domain"/>
    <property type="match status" value="1"/>
</dbReference>
<accession>A0ABN2WP52</accession>
<keyword evidence="6" id="KW-0862">Zinc</keyword>
<comment type="caution">
    <text evidence="12">The sequence shown here is derived from an EMBL/GenBank/DDBJ whole genome shotgun (WGS) entry which is preliminary data.</text>
</comment>
<dbReference type="EMBL" id="BAAAPZ010000004">
    <property type="protein sequence ID" value="GAA2095061.1"/>
    <property type="molecule type" value="Genomic_DNA"/>
</dbReference>
<protein>
    <recommendedName>
        <fullName evidence="14">Transcriptional repressor</fullName>
    </recommendedName>
</protein>
<evidence type="ECO:0000256" key="8">
    <source>
        <dbReference type="ARBA" id="ARBA00023015"/>
    </source>
</evidence>
<dbReference type="RefSeq" id="WP_344336589.1">
    <property type="nucleotide sequence ID" value="NZ_BAAAPZ010000004.1"/>
</dbReference>
<keyword evidence="4" id="KW-0678">Repressor</keyword>
<dbReference type="InterPro" id="IPR002481">
    <property type="entry name" value="FUR"/>
</dbReference>
<evidence type="ECO:0000256" key="7">
    <source>
        <dbReference type="ARBA" id="ARBA00023004"/>
    </source>
</evidence>
<keyword evidence="10" id="KW-0804">Transcription</keyword>
<evidence type="ECO:0000256" key="1">
    <source>
        <dbReference type="ARBA" id="ARBA00004496"/>
    </source>
</evidence>
<evidence type="ECO:0000313" key="12">
    <source>
        <dbReference type="EMBL" id="GAA2095061.1"/>
    </source>
</evidence>
<dbReference type="SUPFAM" id="SSF46785">
    <property type="entry name" value="Winged helix' DNA-binding domain"/>
    <property type="match status" value="1"/>
</dbReference>
<evidence type="ECO:0000256" key="11">
    <source>
        <dbReference type="SAM" id="MobiDB-lite"/>
    </source>
</evidence>
<dbReference type="InterPro" id="IPR036390">
    <property type="entry name" value="WH_DNA-bd_sf"/>
</dbReference>
<organism evidence="12 13">
    <name type="scientific">Brevibacterium salitolerans</name>
    <dbReference type="NCBI Taxonomy" id="1403566"/>
    <lineage>
        <taxon>Bacteria</taxon>
        <taxon>Bacillati</taxon>
        <taxon>Actinomycetota</taxon>
        <taxon>Actinomycetes</taxon>
        <taxon>Micrococcales</taxon>
        <taxon>Brevibacteriaceae</taxon>
        <taxon>Brevibacterium</taxon>
    </lineage>
</organism>
<evidence type="ECO:0008006" key="14">
    <source>
        <dbReference type="Google" id="ProtNLM"/>
    </source>
</evidence>
<comment type="subcellular location">
    <subcellularLocation>
        <location evidence="1">Cytoplasm</location>
    </subcellularLocation>
</comment>
<evidence type="ECO:0000256" key="2">
    <source>
        <dbReference type="ARBA" id="ARBA00007957"/>
    </source>
</evidence>
<name>A0ABN2WP52_9MICO</name>
<dbReference type="CDD" id="cd07153">
    <property type="entry name" value="Fur_like"/>
    <property type="match status" value="1"/>
</dbReference>
<evidence type="ECO:0000256" key="10">
    <source>
        <dbReference type="ARBA" id="ARBA00023163"/>
    </source>
</evidence>
<evidence type="ECO:0000313" key="13">
    <source>
        <dbReference type="Proteomes" id="UP001500984"/>
    </source>
</evidence>
<keyword evidence="9" id="KW-0238">DNA-binding</keyword>
<dbReference type="Gene3D" id="3.30.1490.190">
    <property type="match status" value="1"/>
</dbReference>
<dbReference type="Pfam" id="PF01475">
    <property type="entry name" value="FUR"/>
    <property type="match status" value="1"/>
</dbReference>